<dbReference type="PANTHER" id="PTHR15887:SF1">
    <property type="entry name" value="TRANSMEMBRANE PROTEIN 69"/>
    <property type="match status" value="1"/>
</dbReference>
<keyword evidence="1" id="KW-1133">Transmembrane helix</keyword>
<keyword evidence="3" id="KW-1185">Reference proteome</keyword>
<accession>D0KY05</accession>
<dbReference type="AlphaFoldDB" id="D0KY05"/>
<dbReference type="STRING" id="555778.Hneap_0473"/>
<evidence type="ECO:0000313" key="3">
    <source>
        <dbReference type="Proteomes" id="UP000009102"/>
    </source>
</evidence>
<dbReference type="InterPro" id="IPR021836">
    <property type="entry name" value="DUF3429"/>
</dbReference>
<dbReference type="HOGENOM" id="CLU_045137_3_1_6"/>
<dbReference type="eggNOG" id="ENOG5033AJV">
    <property type="taxonomic scope" value="Bacteria"/>
</dbReference>
<keyword evidence="1" id="KW-0472">Membrane</keyword>
<reference evidence="2 3" key="1">
    <citation type="submission" date="2009-10" db="EMBL/GenBank/DDBJ databases">
        <title>Complete sequence of Halothiobacillus neapolitanus c2.</title>
        <authorList>
            <consortium name="US DOE Joint Genome Institute"/>
            <person name="Lucas S."/>
            <person name="Copeland A."/>
            <person name="Lapidus A."/>
            <person name="Glavina del Rio T."/>
            <person name="Tice H."/>
            <person name="Bruce D."/>
            <person name="Goodwin L."/>
            <person name="Pitluck S."/>
            <person name="Davenport K."/>
            <person name="Brettin T."/>
            <person name="Detter J.C."/>
            <person name="Han C."/>
            <person name="Tapia R."/>
            <person name="Larimer F."/>
            <person name="Land M."/>
            <person name="Hauser L."/>
            <person name="Kyrpides N."/>
            <person name="Mikhailova N."/>
            <person name="Kerfeld C."/>
            <person name="Cannon G."/>
            <person name="Heinhort S."/>
        </authorList>
    </citation>
    <scope>NUCLEOTIDE SEQUENCE [LARGE SCALE GENOMIC DNA]</scope>
    <source>
        <strain evidence="3">ATCC 23641 / c2</strain>
    </source>
</reference>
<evidence type="ECO:0000256" key="1">
    <source>
        <dbReference type="SAM" id="Phobius"/>
    </source>
</evidence>
<sequence>MRLLAWVLGLGGVIPFAGLAMAAWWGPLDWHSTVIRVLSVYAAVIVSFLGGVHWGAALNQSVAARRHLLWGVSLSLLAWVAALLPWGIMRLSVFILLLLTALRVDRVWFGGIGASLNFGVLRTVLTALASLSLLLAIGSYARAGLI</sequence>
<feature type="transmembrane region" description="Helical" evidence="1">
    <location>
        <begin position="68"/>
        <end position="99"/>
    </location>
</feature>
<dbReference type="Pfam" id="PF11911">
    <property type="entry name" value="DUF3429"/>
    <property type="match status" value="1"/>
</dbReference>
<evidence type="ECO:0000313" key="2">
    <source>
        <dbReference type="EMBL" id="ACX95328.1"/>
    </source>
</evidence>
<dbReference type="KEGG" id="hna:Hneap_0473"/>
<feature type="transmembrane region" description="Helical" evidence="1">
    <location>
        <begin position="38"/>
        <end position="56"/>
    </location>
</feature>
<evidence type="ECO:0008006" key="4">
    <source>
        <dbReference type="Google" id="ProtNLM"/>
    </source>
</evidence>
<dbReference type="PANTHER" id="PTHR15887">
    <property type="entry name" value="TRANSMEMBRANE PROTEIN 69"/>
    <property type="match status" value="1"/>
</dbReference>
<dbReference type="RefSeq" id="WP_012823364.1">
    <property type="nucleotide sequence ID" value="NC_013422.1"/>
</dbReference>
<keyword evidence="1" id="KW-0812">Transmembrane</keyword>
<name>D0KY05_HALNC</name>
<gene>
    <name evidence="2" type="ordered locus">Hneap_0473</name>
</gene>
<dbReference type="EMBL" id="CP001801">
    <property type="protein sequence ID" value="ACX95328.1"/>
    <property type="molecule type" value="Genomic_DNA"/>
</dbReference>
<dbReference type="OrthoDB" id="8591832at2"/>
<organism evidence="2 3">
    <name type="scientific">Halothiobacillus neapolitanus (strain ATCC 23641 / DSM 15147 / CIP 104769 / NCIMB 8539 / c2)</name>
    <name type="common">Thiobacillus neapolitanus</name>
    <dbReference type="NCBI Taxonomy" id="555778"/>
    <lineage>
        <taxon>Bacteria</taxon>
        <taxon>Pseudomonadati</taxon>
        <taxon>Pseudomonadota</taxon>
        <taxon>Gammaproteobacteria</taxon>
        <taxon>Chromatiales</taxon>
        <taxon>Halothiobacillaceae</taxon>
        <taxon>Halothiobacillus</taxon>
    </lineage>
</organism>
<dbReference type="Proteomes" id="UP000009102">
    <property type="component" value="Chromosome"/>
</dbReference>
<protein>
    <recommendedName>
        <fullName evidence="4">DUF3429 domain-containing protein</fullName>
    </recommendedName>
</protein>
<feature type="transmembrane region" description="Helical" evidence="1">
    <location>
        <begin position="119"/>
        <end position="141"/>
    </location>
</feature>
<proteinExistence type="predicted"/>